<protein>
    <recommendedName>
        <fullName evidence="6">DNA2/NAM7 helicase-like C-terminal domain-containing protein</fullName>
    </recommendedName>
</protein>
<feature type="compositionally biased region" description="Polar residues" evidence="5">
    <location>
        <begin position="180"/>
        <end position="205"/>
    </location>
</feature>
<evidence type="ECO:0000256" key="2">
    <source>
        <dbReference type="ARBA" id="ARBA00022801"/>
    </source>
</evidence>
<accession>A0AAN5CCB3</accession>
<dbReference type="Pfam" id="PF13245">
    <property type="entry name" value="AAA_19"/>
    <property type="match status" value="1"/>
</dbReference>
<proteinExistence type="predicted"/>
<evidence type="ECO:0000313" key="8">
    <source>
        <dbReference type="Proteomes" id="UP001328107"/>
    </source>
</evidence>
<evidence type="ECO:0000313" key="7">
    <source>
        <dbReference type="EMBL" id="GMR39320.1"/>
    </source>
</evidence>
<dbReference type="CDD" id="cd18808">
    <property type="entry name" value="SF1_C_Upf1"/>
    <property type="match status" value="1"/>
</dbReference>
<reference evidence="8" key="1">
    <citation type="submission" date="2022-10" db="EMBL/GenBank/DDBJ databases">
        <title>Genome assembly of Pristionchus species.</title>
        <authorList>
            <person name="Yoshida K."/>
            <person name="Sommer R.J."/>
        </authorList>
    </citation>
    <scope>NUCLEOTIDE SEQUENCE [LARGE SCALE GENOMIC DNA]</scope>
    <source>
        <strain evidence="8">RS5460</strain>
    </source>
</reference>
<dbReference type="InterPro" id="IPR027417">
    <property type="entry name" value="P-loop_NTPase"/>
</dbReference>
<feature type="domain" description="DNA2/NAM7 helicase-like C-terminal" evidence="6">
    <location>
        <begin position="732"/>
        <end position="912"/>
    </location>
</feature>
<dbReference type="GO" id="GO:0043139">
    <property type="term" value="F:5'-3' DNA helicase activity"/>
    <property type="evidence" value="ECO:0007669"/>
    <property type="project" value="TreeGrafter"/>
</dbReference>
<evidence type="ECO:0000256" key="4">
    <source>
        <dbReference type="ARBA" id="ARBA00022840"/>
    </source>
</evidence>
<dbReference type="AlphaFoldDB" id="A0AAN5CCB3"/>
<dbReference type="InterPro" id="IPR047187">
    <property type="entry name" value="SF1_C_Upf1"/>
</dbReference>
<dbReference type="SUPFAM" id="SSF52540">
    <property type="entry name" value="P-loop containing nucleoside triphosphate hydrolases"/>
    <property type="match status" value="1"/>
</dbReference>
<organism evidence="7 8">
    <name type="scientific">Pristionchus mayeri</name>
    <dbReference type="NCBI Taxonomy" id="1317129"/>
    <lineage>
        <taxon>Eukaryota</taxon>
        <taxon>Metazoa</taxon>
        <taxon>Ecdysozoa</taxon>
        <taxon>Nematoda</taxon>
        <taxon>Chromadorea</taxon>
        <taxon>Rhabditida</taxon>
        <taxon>Rhabditina</taxon>
        <taxon>Diplogasteromorpha</taxon>
        <taxon>Diplogasteroidea</taxon>
        <taxon>Neodiplogasteridae</taxon>
        <taxon>Pristionchus</taxon>
    </lineage>
</organism>
<feature type="region of interest" description="Disordered" evidence="5">
    <location>
        <begin position="32"/>
        <end position="52"/>
    </location>
</feature>
<feature type="region of interest" description="Disordered" evidence="5">
    <location>
        <begin position="180"/>
        <end position="219"/>
    </location>
</feature>
<dbReference type="PANTHER" id="PTHR43788">
    <property type="entry name" value="DNA2/NAM7 HELICASE FAMILY MEMBER"/>
    <property type="match status" value="1"/>
</dbReference>
<name>A0AAN5CCB3_9BILA</name>
<sequence>QVASDGEIRGAPDLILQSSVLQPTILWNTASTRHKTANHAETANTSAPSTSYRFNDHALETGEGQESTRPLSVDDLLFFDPTVALPSTPGTDQQPESSCKTATKNSVILAEASAGTSDAVDVSNDRMLRDTSNASIKSNNATKEPRKNGLLTFVNSSLPSECIDQLENASARYKTSKTLASSAKHMSTSARKTEIQTASPATNATALDDESSTPPLPAPKLEQAADVDQLASTFSHLSIGKTTTTNCEDELTPLDGSDVGVPVYILSITEKRLCVFEPSRERWIESVRKADDRCPFIDDQIYIFDAITFDRKAKLAKNNRIRRRHYLERDEFAYTTERAYRLLILPGLLLGSRVRDFEQRSATVVKMDLDIVLIMPAQNHWLEEVDLKTITGVQFMLYVFDMYPGKGGKSIVKCHPPLTELPEEVYDGANLEVMNAVIELPRVTDALLYTAEIEKPIANWNLISSIYGTRGKSENDEKPVQKLESTCFQYANGKGSIELNEEQQEAVARYAAVPDTCRASMVEAPPGSGKTVTAAAMALSYKGEGIQLFVSTANVPVINMALAFAKLDLGEMKALHFISSEREEMTTEETRSPFSALALAKKNDHLKEAIYKLEDELYYAGTEKEKAIIRDRIYRICLPIYDKHYDVYLGTVDTILGRLFKKNTDYVKHQLMKKVRRIVVDEASQLTEAALNALILSFPRAQIVLIGDSNQMPPFKYNKGEVVSELAARSALDVCKAKRNLPVTTLTHVYRASQKLIAHYSDVFYEGSLKSCKPESSVNPLSCFGSSSGGHRCLFWEAQGNQSQDGTSVVNEGEIATLKHIVRKLLKTGLKKKDVMIISYYEAQRKKAEEELSEGYEVLTVDSAQGREKKVVIVLTTRSSLPTDNGSFFLCPLRCNVAVSRHQEALIVLGHKATASAPNWAEILSPKYFKHVEPLIF</sequence>
<dbReference type="EMBL" id="BTRK01000002">
    <property type="protein sequence ID" value="GMR39320.1"/>
    <property type="molecule type" value="Genomic_DNA"/>
</dbReference>
<evidence type="ECO:0000256" key="5">
    <source>
        <dbReference type="SAM" id="MobiDB-lite"/>
    </source>
</evidence>
<feature type="non-terminal residue" evidence="7">
    <location>
        <position position="1"/>
    </location>
</feature>
<dbReference type="Pfam" id="PF13087">
    <property type="entry name" value="AAA_12"/>
    <property type="match status" value="1"/>
</dbReference>
<dbReference type="InterPro" id="IPR050534">
    <property type="entry name" value="Coronavir_polyprotein_1ab"/>
</dbReference>
<dbReference type="GO" id="GO:0016787">
    <property type="term" value="F:hydrolase activity"/>
    <property type="evidence" value="ECO:0007669"/>
    <property type="project" value="UniProtKB-KW"/>
</dbReference>
<keyword evidence="3" id="KW-0347">Helicase</keyword>
<evidence type="ECO:0000256" key="3">
    <source>
        <dbReference type="ARBA" id="ARBA00022806"/>
    </source>
</evidence>
<comment type="caution">
    <text evidence="7">The sequence shown here is derived from an EMBL/GenBank/DDBJ whole genome shotgun (WGS) entry which is preliminary data.</text>
</comment>
<feature type="compositionally biased region" description="Polar residues" evidence="5">
    <location>
        <begin position="39"/>
        <end position="52"/>
    </location>
</feature>
<gene>
    <name evidence="7" type="ORF">PMAYCL1PPCAC_09515</name>
</gene>
<keyword evidence="8" id="KW-1185">Reference proteome</keyword>
<evidence type="ECO:0000256" key="1">
    <source>
        <dbReference type="ARBA" id="ARBA00022741"/>
    </source>
</evidence>
<keyword evidence="1" id="KW-0547">Nucleotide-binding</keyword>
<evidence type="ECO:0000259" key="6">
    <source>
        <dbReference type="Pfam" id="PF13087"/>
    </source>
</evidence>
<keyword evidence="2" id="KW-0378">Hydrolase</keyword>
<dbReference type="GO" id="GO:0005524">
    <property type="term" value="F:ATP binding"/>
    <property type="evidence" value="ECO:0007669"/>
    <property type="project" value="UniProtKB-KW"/>
</dbReference>
<dbReference type="InterPro" id="IPR041679">
    <property type="entry name" value="DNA2/NAM7-like_C"/>
</dbReference>
<dbReference type="Proteomes" id="UP001328107">
    <property type="component" value="Unassembled WGS sequence"/>
</dbReference>
<dbReference type="Gene3D" id="3.40.50.300">
    <property type="entry name" value="P-loop containing nucleotide triphosphate hydrolases"/>
    <property type="match status" value="2"/>
</dbReference>
<keyword evidence="4" id="KW-0067">ATP-binding</keyword>
<dbReference type="PANTHER" id="PTHR43788:SF16">
    <property type="entry name" value="HELICASE WITH ZINC FINGER 2"/>
    <property type="match status" value="1"/>
</dbReference>